<keyword evidence="2" id="KW-1185">Reference proteome</keyword>
<comment type="caution">
    <text evidence="1">The sequence shown here is derived from an EMBL/GenBank/DDBJ whole genome shotgun (WGS) entry which is preliminary data.</text>
</comment>
<evidence type="ECO:0000313" key="2">
    <source>
        <dbReference type="Proteomes" id="UP000316095"/>
    </source>
</evidence>
<dbReference type="EMBL" id="SJPG01000001">
    <property type="protein sequence ID" value="TWT59558.1"/>
    <property type="molecule type" value="Genomic_DNA"/>
</dbReference>
<protein>
    <submittedName>
        <fullName evidence="1">Uncharacterized protein</fullName>
    </submittedName>
</protein>
<dbReference type="Proteomes" id="UP000316095">
    <property type="component" value="Unassembled WGS sequence"/>
</dbReference>
<sequence length="136" mass="15323">MNSESNTQPENSNSTNEELNQLVTSSQKVMAHAWMVRTFIKHSDEVEDFPELMGIVRSVFDTSRALETRVDNPAGYFKMLSKKIGKLEAATRQFAIDAPEASTHTNFQQAVISVQTCCESLREILNQSHVFLKKSV</sequence>
<evidence type="ECO:0000313" key="1">
    <source>
        <dbReference type="EMBL" id="TWT59558.1"/>
    </source>
</evidence>
<dbReference type="AlphaFoldDB" id="A0A5C5X9S7"/>
<accession>A0A5C5X9S7</accession>
<dbReference type="RefSeq" id="WP_242631187.1">
    <property type="nucleotide sequence ID" value="NZ_SJPG01000001.1"/>
</dbReference>
<organism evidence="1 2">
    <name type="scientific">Rubinisphaera italica</name>
    <dbReference type="NCBI Taxonomy" id="2527969"/>
    <lineage>
        <taxon>Bacteria</taxon>
        <taxon>Pseudomonadati</taxon>
        <taxon>Planctomycetota</taxon>
        <taxon>Planctomycetia</taxon>
        <taxon>Planctomycetales</taxon>
        <taxon>Planctomycetaceae</taxon>
        <taxon>Rubinisphaera</taxon>
    </lineage>
</organism>
<reference evidence="1 2" key="1">
    <citation type="submission" date="2019-02" db="EMBL/GenBank/DDBJ databases">
        <title>Deep-cultivation of Planctomycetes and their phenomic and genomic characterization uncovers novel biology.</title>
        <authorList>
            <person name="Wiegand S."/>
            <person name="Jogler M."/>
            <person name="Boedeker C."/>
            <person name="Pinto D."/>
            <person name="Vollmers J."/>
            <person name="Rivas-Marin E."/>
            <person name="Kohn T."/>
            <person name="Peeters S.H."/>
            <person name="Heuer A."/>
            <person name="Rast P."/>
            <person name="Oberbeckmann S."/>
            <person name="Bunk B."/>
            <person name="Jeske O."/>
            <person name="Meyerdierks A."/>
            <person name="Storesund J.E."/>
            <person name="Kallscheuer N."/>
            <person name="Luecker S."/>
            <person name="Lage O.M."/>
            <person name="Pohl T."/>
            <person name="Merkel B.J."/>
            <person name="Hornburger P."/>
            <person name="Mueller R.-W."/>
            <person name="Bruemmer F."/>
            <person name="Labrenz M."/>
            <person name="Spormann A.M."/>
            <person name="Op Den Camp H."/>
            <person name="Overmann J."/>
            <person name="Amann R."/>
            <person name="Jetten M.S.M."/>
            <person name="Mascher T."/>
            <person name="Medema M.H."/>
            <person name="Devos D.P."/>
            <person name="Kaster A.-K."/>
            <person name="Ovreas L."/>
            <person name="Rohde M."/>
            <person name="Galperin M.Y."/>
            <person name="Jogler C."/>
        </authorList>
    </citation>
    <scope>NUCLEOTIDE SEQUENCE [LARGE SCALE GENOMIC DNA]</scope>
    <source>
        <strain evidence="1 2">Pan54</strain>
    </source>
</reference>
<proteinExistence type="predicted"/>
<name>A0A5C5X9S7_9PLAN</name>
<gene>
    <name evidence="1" type="ORF">Pan54_02650</name>
</gene>